<dbReference type="Pfam" id="PF01614">
    <property type="entry name" value="IclR_C"/>
    <property type="match status" value="1"/>
</dbReference>
<evidence type="ECO:0000259" key="4">
    <source>
        <dbReference type="PROSITE" id="PS51077"/>
    </source>
</evidence>
<dbReference type="EMBL" id="BMYS01000010">
    <property type="protein sequence ID" value="GGW87531.1"/>
    <property type="molecule type" value="Genomic_DNA"/>
</dbReference>
<reference evidence="6" key="2">
    <citation type="submission" date="2020-09" db="EMBL/GenBank/DDBJ databases">
        <authorList>
            <person name="Sun Q."/>
            <person name="Kim S."/>
        </authorList>
    </citation>
    <scope>NUCLEOTIDE SEQUENCE</scope>
    <source>
        <strain evidence="6">KCTC 23732</strain>
    </source>
</reference>
<keyword evidence="1" id="KW-0805">Transcription regulation</keyword>
<dbReference type="GO" id="GO:0003700">
    <property type="term" value="F:DNA-binding transcription factor activity"/>
    <property type="evidence" value="ECO:0007669"/>
    <property type="project" value="TreeGrafter"/>
</dbReference>
<name>A0A918JL63_9BURK</name>
<reference evidence="6" key="1">
    <citation type="journal article" date="2014" name="Int. J. Syst. Evol. Microbiol.">
        <title>Complete genome sequence of Corynebacterium casei LMG S-19264T (=DSM 44701T), isolated from a smear-ripened cheese.</title>
        <authorList>
            <consortium name="US DOE Joint Genome Institute (JGI-PGF)"/>
            <person name="Walter F."/>
            <person name="Albersmeier A."/>
            <person name="Kalinowski J."/>
            <person name="Ruckert C."/>
        </authorList>
    </citation>
    <scope>NUCLEOTIDE SEQUENCE</scope>
    <source>
        <strain evidence="6">KCTC 23732</strain>
    </source>
</reference>
<sequence>MSTSEIPDESKLVSALARGINILNCFSPVQYELSAKEIGEKTGLPKPTLSRLLETLSEYGLIRYSDRLSKYVPGAGLLNLSAPVLQRMTIRQIARPLMQELADYISGQVQLVMGSKSKMCYVEIAQGANSKIYRPEVGVRMSISRTSTGRAYINSIPAEFRERYLIDLEKKYPGQRAWFEERLQDAANDLATLGFCRGHRDFHREIDAIAVPLRKPIDNEYWMFAASVPVYSEESKRIDEDIAPRLITLVRTVESSLGNPNYSI</sequence>
<dbReference type="Proteomes" id="UP000608345">
    <property type="component" value="Unassembled WGS sequence"/>
</dbReference>
<dbReference type="InterPro" id="IPR029016">
    <property type="entry name" value="GAF-like_dom_sf"/>
</dbReference>
<dbReference type="SUPFAM" id="SSF55781">
    <property type="entry name" value="GAF domain-like"/>
    <property type="match status" value="1"/>
</dbReference>
<dbReference type="InterPro" id="IPR014757">
    <property type="entry name" value="Tscrpt_reg_IclR_C"/>
</dbReference>
<dbReference type="PANTHER" id="PTHR30136">
    <property type="entry name" value="HELIX-TURN-HELIX TRANSCRIPTIONAL REGULATOR, ICLR FAMILY"/>
    <property type="match status" value="1"/>
</dbReference>
<dbReference type="Pfam" id="PF09339">
    <property type="entry name" value="HTH_IclR"/>
    <property type="match status" value="1"/>
</dbReference>
<evidence type="ECO:0000313" key="6">
    <source>
        <dbReference type="EMBL" id="GGW87531.1"/>
    </source>
</evidence>
<dbReference type="SUPFAM" id="SSF46785">
    <property type="entry name" value="Winged helix' DNA-binding domain"/>
    <property type="match status" value="1"/>
</dbReference>
<feature type="domain" description="IclR-ED" evidence="5">
    <location>
        <begin position="76"/>
        <end position="259"/>
    </location>
</feature>
<dbReference type="SMART" id="SM00346">
    <property type="entry name" value="HTH_ICLR"/>
    <property type="match status" value="1"/>
</dbReference>
<keyword evidence="2" id="KW-0238">DNA-binding</keyword>
<dbReference type="GO" id="GO:0003677">
    <property type="term" value="F:DNA binding"/>
    <property type="evidence" value="ECO:0007669"/>
    <property type="project" value="UniProtKB-KW"/>
</dbReference>
<evidence type="ECO:0000259" key="5">
    <source>
        <dbReference type="PROSITE" id="PS51078"/>
    </source>
</evidence>
<dbReference type="InterPro" id="IPR036390">
    <property type="entry name" value="WH_DNA-bd_sf"/>
</dbReference>
<dbReference type="PROSITE" id="PS51078">
    <property type="entry name" value="ICLR_ED"/>
    <property type="match status" value="1"/>
</dbReference>
<dbReference type="Gene3D" id="1.10.10.10">
    <property type="entry name" value="Winged helix-like DNA-binding domain superfamily/Winged helix DNA-binding domain"/>
    <property type="match status" value="1"/>
</dbReference>
<keyword evidence="3" id="KW-0804">Transcription</keyword>
<protein>
    <submittedName>
        <fullName evidence="6">Transcriptional regulator</fullName>
    </submittedName>
</protein>
<gene>
    <name evidence="6" type="ORF">GCM10011450_16930</name>
</gene>
<evidence type="ECO:0000313" key="7">
    <source>
        <dbReference type="Proteomes" id="UP000608345"/>
    </source>
</evidence>
<dbReference type="AlphaFoldDB" id="A0A918JL63"/>
<evidence type="ECO:0000256" key="1">
    <source>
        <dbReference type="ARBA" id="ARBA00023015"/>
    </source>
</evidence>
<feature type="domain" description="HTH iclR-type" evidence="4">
    <location>
        <begin position="13"/>
        <end position="75"/>
    </location>
</feature>
<dbReference type="InterPro" id="IPR005471">
    <property type="entry name" value="Tscrpt_reg_IclR_N"/>
</dbReference>
<proteinExistence type="predicted"/>
<evidence type="ECO:0000256" key="3">
    <source>
        <dbReference type="ARBA" id="ARBA00023163"/>
    </source>
</evidence>
<keyword evidence="7" id="KW-1185">Reference proteome</keyword>
<accession>A0A918JL63</accession>
<dbReference type="RefSeq" id="WP_189385058.1">
    <property type="nucleotide sequence ID" value="NZ_BAABFY010000014.1"/>
</dbReference>
<comment type="caution">
    <text evidence="6">The sequence shown here is derived from an EMBL/GenBank/DDBJ whole genome shotgun (WGS) entry which is preliminary data.</text>
</comment>
<dbReference type="PROSITE" id="PS51077">
    <property type="entry name" value="HTH_ICLR"/>
    <property type="match status" value="1"/>
</dbReference>
<evidence type="ECO:0000256" key="2">
    <source>
        <dbReference type="ARBA" id="ARBA00023125"/>
    </source>
</evidence>
<dbReference type="Gene3D" id="3.30.450.40">
    <property type="match status" value="1"/>
</dbReference>
<dbReference type="PANTHER" id="PTHR30136:SF33">
    <property type="entry name" value="TRANSCRIPTIONAL REGULATORY PROTEIN"/>
    <property type="match status" value="1"/>
</dbReference>
<organism evidence="6 7">
    <name type="scientific">Advenella faeciporci</name>
    <dbReference type="NCBI Taxonomy" id="797535"/>
    <lineage>
        <taxon>Bacteria</taxon>
        <taxon>Pseudomonadati</taxon>
        <taxon>Pseudomonadota</taxon>
        <taxon>Betaproteobacteria</taxon>
        <taxon>Burkholderiales</taxon>
        <taxon>Alcaligenaceae</taxon>
    </lineage>
</organism>
<dbReference type="InterPro" id="IPR036388">
    <property type="entry name" value="WH-like_DNA-bd_sf"/>
</dbReference>
<dbReference type="InterPro" id="IPR050707">
    <property type="entry name" value="HTH_MetabolicPath_Reg"/>
</dbReference>
<dbReference type="GO" id="GO:0045892">
    <property type="term" value="P:negative regulation of DNA-templated transcription"/>
    <property type="evidence" value="ECO:0007669"/>
    <property type="project" value="TreeGrafter"/>
</dbReference>